<dbReference type="AlphaFoldDB" id="A0A2P5ADY7"/>
<evidence type="ECO:0000313" key="3">
    <source>
        <dbReference type="Proteomes" id="UP000237000"/>
    </source>
</evidence>
<organism evidence="2 3">
    <name type="scientific">Trema orientale</name>
    <name type="common">Charcoal tree</name>
    <name type="synonym">Celtis orientalis</name>
    <dbReference type="NCBI Taxonomy" id="63057"/>
    <lineage>
        <taxon>Eukaryota</taxon>
        <taxon>Viridiplantae</taxon>
        <taxon>Streptophyta</taxon>
        <taxon>Embryophyta</taxon>
        <taxon>Tracheophyta</taxon>
        <taxon>Spermatophyta</taxon>
        <taxon>Magnoliopsida</taxon>
        <taxon>eudicotyledons</taxon>
        <taxon>Gunneridae</taxon>
        <taxon>Pentapetalae</taxon>
        <taxon>rosids</taxon>
        <taxon>fabids</taxon>
        <taxon>Rosales</taxon>
        <taxon>Cannabaceae</taxon>
        <taxon>Trema</taxon>
    </lineage>
</organism>
<dbReference type="PANTHER" id="PTHR33287">
    <property type="entry name" value="OS03G0453550 PROTEIN"/>
    <property type="match status" value="1"/>
</dbReference>
<gene>
    <name evidence="2" type="ORF">TorRG33x02_352740</name>
</gene>
<feature type="transmembrane region" description="Helical" evidence="1">
    <location>
        <begin position="85"/>
        <end position="104"/>
    </location>
</feature>
<accession>A0A2P5ADY7</accession>
<protein>
    <recommendedName>
        <fullName evidence="4">Transmembrane protein</fullName>
    </recommendedName>
</protein>
<proteinExistence type="predicted"/>
<name>A0A2P5ADY7_TREOI</name>
<keyword evidence="1" id="KW-1133">Transmembrane helix</keyword>
<keyword evidence="1" id="KW-0812">Transmembrane</keyword>
<feature type="transmembrane region" description="Helical" evidence="1">
    <location>
        <begin position="165"/>
        <end position="189"/>
    </location>
</feature>
<evidence type="ECO:0000313" key="2">
    <source>
        <dbReference type="EMBL" id="PON34742.1"/>
    </source>
</evidence>
<evidence type="ECO:0008006" key="4">
    <source>
        <dbReference type="Google" id="ProtNLM"/>
    </source>
</evidence>
<dbReference type="PANTHER" id="PTHR33287:SF8">
    <property type="entry name" value="TRANSMEMBRANE PROTEIN 188"/>
    <property type="match status" value="1"/>
</dbReference>
<dbReference type="Proteomes" id="UP000237000">
    <property type="component" value="Unassembled WGS sequence"/>
</dbReference>
<evidence type="ECO:0000256" key="1">
    <source>
        <dbReference type="SAM" id="Phobius"/>
    </source>
</evidence>
<sequence length="193" mass="22581">MTALGTIYNGHQTRSLEELEDDYTELKSTNEKQEIRVRHHRTKAESFIVAFVLSQSLYSIAISVRSSSSSSLKSNEWLLPFATKLLFSLIFFMAFADAVVTFYWTQYELDINYMDLEFLHKKIVEAKYRSATRSTTQSHSVEISSDHHEKRRTRPDDVRLFGRKFYIFSMVIMLVAFSAIDLYSCWLLLCRDN</sequence>
<keyword evidence="1" id="KW-0472">Membrane</keyword>
<reference evidence="3" key="1">
    <citation type="submission" date="2016-06" db="EMBL/GenBank/DDBJ databases">
        <title>Parallel loss of symbiosis genes in relatives of nitrogen-fixing non-legume Parasponia.</title>
        <authorList>
            <person name="Van Velzen R."/>
            <person name="Holmer R."/>
            <person name="Bu F."/>
            <person name="Rutten L."/>
            <person name="Van Zeijl A."/>
            <person name="Liu W."/>
            <person name="Santuari L."/>
            <person name="Cao Q."/>
            <person name="Sharma T."/>
            <person name="Shen D."/>
            <person name="Roswanjaya Y."/>
            <person name="Wardhani T."/>
            <person name="Kalhor M.S."/>
            <person name="Jansen J."/>
            <person name="Van den Hoogen J."/>
            <person name="Gungor B."/>
            <person name="Hartog M."/>
            <person name="Hontelez J."/>
            <person name="Verver J."/>
            <person name="Yang W.-C."/>
            <person name="Schijlen E."/>
            <person name="Repin R."/>
            <person name="Schilthuizen M."/>
            <person name="Schranz E."/>
            <person name="Heidstra R."/>
            <person name="Miyata K."/>
            <person name="Fedorova E."/>
            <person name="Kohlen W."/>
            <person name="Bisseling T."/>
            <person name="Smit S."/>
            <person name="Geurts R."/>
        </authorList>
    </citation>
    <scope>NUCLEOTIDE SEQUENCE [LARGE SCALE GENOMIC DNA]</scope>
    <source>
        <strain evidence="3">cv. RG33-2</strain>
    </source>
</reference>
<dbReference type="OrthoDB" id="1250556at2759"/>
<dbReference type="InParanoid" id="A0A2P5ADY7"/>
<dbReference type="EMBL" id="JXTC01000917">
    <property type="protein sequence ID" value="PON34742.1"/>
    <property type="molecule type" value="Genomic_DNA"/>
</dbReference>
<keyword evidence="3" id="KW-1185">Reference proteome</keyword>
<comment type="caution">
    <text evidence="2">The sequence shown here is derived from an EMBL/GenBank/DDBJ whole genome shotgun (WGS) entry which is preliminary data.</text>
</comment>